<gene>
    <name evidence="11" type="ORF">EWM64_g473</name>
</gene>
<accession>A0A4Z0A8X8</accession>
<dbReference type="InterPro" id="IPR001128">
    <property type="entry name" value="Cyt_P450"/>
</dbReference>
<evidence type="ECO:0000256" key="8">
    <source>
        <dbReference type="ARBA" id="ARBA00023033"/>
    </source>
</evidence>
<dbReference type="GO" id="GO:0016705">
    <property type="term" value="F:oxidoreductase activity, acting on paired donors, with incorporation or reduction of molecular oxygen"/>
    <property type="evidence" value="ECO:0007669"/>
    <property type="project" value="InterPro"/>
</dbReference>
<evidence type="ECO:0000256" key="9">
    <source>
        <dbReference type="PIRSR" id="PIRSR602401-1"/>
    </source>
</evidence>
<dbReference type="InterPro" id="IPR036396">
    <property type="entry name" value="Cyt_P450_sf"/>
</dbReference>
<keyword evidence="7 9" id="KW-0408">Iron</keyword>
<reference evidence="11 12" key="1">
    <citation type="submission" date="2019-02" db="EMBL/GenBank/DDBJ databases">
        <title>Genome sequencing of the rare red list fungi Hericium alpestre (H. flagellum).</title>
        <authorList>
            <person name="Buettner E."/>
            <person name="Kellner H."/>
        </authorList>
    </citation>
    <scope>NUCLEOTIDE SEQUENCE [LARGE SCALE GENOMIC DNA]</scope>
    <source>
        <strain evidence="11 12">DSM 108284</strain>
    </source>
</reference>
<dbReference type="InterPro" id="IPR017972">
    <property type="entry name" value="Cyt_P450_CS"/>
</dbReference>
<dbReference type="PROSITE" id="PS00086">
    <property type="entry name" value="CYTOCHROME_P450"/>
    <property type="match status" value="1"/>
</dbReference>
<evidence type="ECO:0008006" key="13">
    <source>
        <dbReference type="Google" id="ProtNLM"/>
    </source>
</evidence>
<dbReference type="OrthoDB" id="1470350at2759"/>
<evidence type="ECO:0000256" key="4">
    <source>
        <dbReference type="ARBA" id="ARBA00022617"/>
    </source>
</evidence>
<dbReference type="InterPro" id="IPR002401">
    <property type="entry name" value="Cyt_P450_E_grp-I"/>
</dbReference>
<evidence type="ECO:0000313" key="12">
    <source>
        <dbReference type="Proteomes" id="UP000298061"/>
    </source>
</evidence>
<keyword evidence="6 10" id="KW-0560">Oxidoreductase</keyword>
<comment type="similarity">
    <text evidence="3 10">Belongs to the cytochrome P450 family.</text>
</comment>
<protein>
    <recommendedName>
        <fullName evidence="13">Cytochrome P450</fullName>
    </recommendedName>
</protein>
<evidence type="ECO:0000256" key="6">
    <source>
        <dbReference type="ARBA" id="ARBA00023002"/>
    </source>
</evidence>
<dbReference type="AlphaFoldDB" id="A0A4Z0A8X8"/>
<name>A0A4Z0A8X8_9AGAM</name>
<dbReference type="InterPro" id="IPR050364">
    <property type="entry name" value="Cytochrome_P450_fung"/>
</dbReference>
<proteinExistence type="inferred from homology"/>
<sequence length="373" mass="41439">MASMSGWGGLLPMVPAGKRLKQTRTYLHKGLNANALEKYLPVIQRNAAIFVKRVLDRPDKVLPELRRAVNVGIGRITYGLELSPVNAPFVELAEKGLQSFEQSTRPGSWLVDLFTSLRHLPSWFPAPFIRRAREWRTDVVHRITTEPLIQALDEIAQGKGETSVISEITEDLHDLKSNEELMDIIKWTATSSYLGGSDTSISTLSTFVLAMILNPDVQRKAQAEIDSVVGSERLPEFSDRLAVRGVHPEGSFSLEAVGAHGGMLQDGDTYESPDEFRPERHMEGKVLDPTGPTFGYGRRVCPGMAVAQRSLWMIIVTALATVEFGCQIASDSTEVKPEVRYNNLPVQQPLPFPSAVRPRSEAKVELIERALWL</sequence>
<keyword evidence="4 9" id="KW-0349">Heme</keyword>
<evidence type="ECO:0000256" key="7">
    <source>
        <dbReference type="ARBA" id="ARBA00023004"/>
    </source>
</evidence>
<keyword evidence="12" id="KW-1185">Reference proteome</keyword>
<evidence type="ECO:0000256" key="5">
    <source>
        <dbReference type="ARBA" id="ARBA00022723"/>
    </source>
</evidence>
<dbReference type="STRING" id="135208.A0A4Z0A8X8"/>
<evidence type="ECO:0000313" key="11">
    <source>
        <dbReference type="EMBL" id="TFY83526.1"/>
    </source>
</evidence>
<dbReference type="SUPFAM" id="SSF48264">
    <property type="entry name" value="Cytochrome P450"/>
    <property type="match status" value="1"/>
</dbReference>
<dbReference type="EMBL" id="SFCI01000023">
    <property type="protein sequence ID" value="TFY83526.1"/>
    <property type="molecule type" value="Genomic_DNA"/>
</dbReference>
<evidence type="ECO:0000256" key="1">
    <source>
        <dbReference type="ARBA" id="ARBA00001971"/>
    </source>
</evidence>
<dbReference type="PRINTS" id="PR00463">
    <property type="entry name" value="EP450I"/>
</dbReference>
<dbReference type="Proteomes" id="UP000298061">
    <property type="component" value="Unassembled WGS sequence"/>
</dbReference>
<dbReference type="PANTHER" id="PTHR46300:SF7">
    <property type="entry name" value="P450, PUTATIVE (EUROFUNG)-RELATED"/>
    <property type="match status" value="1"/>
</dbReference>
<feature type="binding site" description="axial binding residue" evidence="9">
    <location>
        <position position="301"/>
    </location>
    <ligand>
        <name>heme</name>
        <dbReference type="ChEBI" id="CHEBI:30413"/>
    </ligand>
    <ligandPart>
        <name>Fe</name>
        <dbReference type="ChEBI" id="CHEBI:18248"/>
    </ligandPart>
</feature>
<dbReference type="Pfam" id="PF00067">
    <property type="entry name" value="p450"/>
    <property type="match status" value="2"/>
</dbReference>
<keyword evidence="8 10" id="KW-0503">Monooxygenase</keyword>
<dbReference type="GO" id="GO:0005506">
    <property type="term" value="F:iron ion binding"/>
    <property type="evidence" value="ECO:0007669"/>
    <property type="project" value="InterPro"/>
</dbReference>
<evidence type="ECO:0000256" key="10">
    <source>
        <dbReference type="RuleBase" id="RU000461"/>
    </source>
</evidence>
<comment type="pathway">
    <text evidence="2">Secondary metabolite biosynthesis.</text>
</comment>
<organism evidence="11 12">
    <name type="scientific">Hericium alpestre</name>
    <dbReference type="NCBI Taxonomy" id="135208"/>
    <lineage>
        <taxon>Eukaryota</taxon>
        <taxon>Fungi</taxon>
        <taxon>Dikarya</taxon>
        <taxon>Basidiomycota</taxon>
        <taxon>Agaricomycotina</taxon>
        <taxon>Agaricomycetes</taxon>
        <taxon>Russulales</taxon>
        <taxon>Hericiaceae</taxon>
        <taxon>Hericium</taxon>
    </lineage>
</organism>
<dbReference type="GO" id="GO:0004497">
    <property type="term" value="F:monooxygenase activity"/>
    <property type="evidence" value="ECO:0007669"/>
    <property type="project" value="UniProtKB-KW"/>
</dbReference>
<comment type="cofactor">
    <cofactor evidence="1 9">
        <name>heme</name>
        <dbReference type="ChEBI" id="CHEBI:30413"/>
    </cofactor>
</comment>
<comment type="caution">
    <text evidence="11">The sequence shown here is derived from an EMBL/GenBank/DDBJ whole genome shotgun (WGS) entry which is preliminary data.</text>
</comment>
<dbReference type="Gene3D" id="1.10.630.10">
    <property type="entry name" value="Cytochrome P450"/>
    <property type="match status" value="2"/>
</dbReference>
<dbReference type="PANTHER" id="PTHR46300">
    <property type="entry name" value="P450, PUTATIVE (EUROFUNG)-RELATED-RELATED"/>
    <property type="match status" value="1"/>
</dbReference>
<evidence type="ECO:0000256" key="3">
    <source>
        <dbReference type="ARBA" id="ARBA00010617"/>
    </source>
</evidence>
<evidence type="ECO:0000256" key="2">
    <source>
        <dbReference type="ARBA" id="ARBA00005179"/>
    </source>
</evidence>
<keyword evidence="5 9" id="KW-0479">Metal-binding</keyword>
<dbReference type="GO" id="GO:0020037">
    <property type="term" value="F:heme binding"/>
    <property type="evidence" value="ECO:0007669"/>
    <property type="project" value="InterPro"/>
</dbReference>